<evidence type="ECO:0000256" key="2">
    <source>
        <dbReference type="ARBA" id="ARBA00022448"/>
    </source>
</evidence>
<organism evidence="6">
    <name type="scientific">Sphingobacterium sp. (strain 21)</name>
    <dbReference type="NCBI Taxonomy" id="743722"/>
    <lineage>
        <taxon>Bacteria</taxon>
        <taxon>Pseudomonadati</taxon>
        <taxon>Bacteroidota</taxon>
        <taxon>Sphingobacteriia</taxon>
        <taxon>Sphingobacteriales</taxon>
        <taxon>Sphingobacteriaceae</taxon>
        <taxon>Sphingobacterium</taxon>
    </lineage>
</organism>
<gene>
    <name evidence="6" type="ordered locus">Sph21_0814</name>
</gene>
<dbReference type="SUPFAM" id="SSF53850">
    <property type="entry name" value="Periplasmic binding protein-like II"/>
    <property type="match status" value="1"/>
</dbReference>
<keyword evidence="4" id="KW-0472">Membrane</keyword>
<dbReference type="GO" id="GO:0015871">
    <property type="term" value="P:choline transport"/>
    <property type="evidence" value="ECO:0007669"/>
    <property type="project" value="TreeGrafter"/>
</dbReference>
<protein>
    <submittedName>
        <fullName evidence="6">ABC-type glycine betaine transport, periplasmic subunit</fullName>
    </submittedName>
</protein>
<dbReference type="HOGENOM" id="CLU_008673_1_0_10"/>
<dbReference type="EMBL" id="CP002584">
    <property type="protein sequence ID" value="ADZ77390.1"/>
    <property type="molecule type" value="Genomic_DNA"/>
</dbReference>
<evidence type="ECO:0000256" key="4">
    <source>
        <dbReference type="ARBA" id="ARBA00023136"/>
    </source>
</evidence>
<proteinExistence type="predicted"/>
<reference evidence="6" key="1">
    <citation type="submission" date="2011-03" db="EMBL/GenBank/DDBJ databases">
        <title>Complete sequence of Sphingobacterium sp. 21.</title>
        <authorList>
            <consortium name="US DOE Joint Genome Institute"/>
            <person name="Lucas S."/>
            <person name="Copeland A."/>
            <person name="Lapidus A."/>
            <person name="Cheng J.-F."/>
            <person name="Goodwin L."/>
            <person name="Pitluck S."/>
            <person name="Davenport K."/>
            <person name="Detter J.C."/>
            <person name="Han C."/>
            <person name="Tapia R."/>
            <person name="Land M."/>
            <person name="Hauser L."/>
            <person name="Kyrpides N."/>
            <person name="Ivanova N."/>
            <person name="Ovchinnikova G."/>
            <person name="Pagani I."/>
            <person name="Siebers A.K."/>
            <person name="Allgaier M."/>
            <person name="Thelen M.P."/>
            <person name="Hugenholtz P."/>
            <person name="Woyke T."/>
        </authorList>
    </citation>
    <scope>NUCLEOTIDE SEQUENCE</scope>
    <source>
        <strain evidence="6">21</strain>
    </source>
</reference>
<dbReference type="GO" id="GO:0031460">
    <property type="term" value="P:glycine betaine transport"/>
    <property type="evidence" value="ECO:0007669"/>
    <property type="project" value="TreeGrafter"/>
</dbReference>
<dbReference type="CDD" id="cd13639">
    <property type="entry name" value="PBP2_OpuAC_like"/>
    <property type="match status" value="1"/>
</dbReference>
<dbReference type="InterPro" id="IPR007210">
    <property type="entry name" value="ABC_Gly_betaine_transp_sub-bd"/>
</dbReference>
<dbReference type="STRING" id="743722.Sph21_0814"/>
<name>F4CBE2_SPHS2</name>
<dbReference type="Pfam" id="PF04069">
    <property type="entry name" value="OpuAC"/>
    <property type="match status" value="1"/>
</dbReference>
<evidence type="ECO:0000313" key="6">
    <source>
        <dbReference type="EMBL" id="ADZ77390.1"/>
    </source>
</evidence>
<feature type="domain" description="ABC-type glycine betaine transport system substrate-binding" evidence="5">
    <location>
        <begin position="18"/>
        <end position="260"/>
    </location>
</feature>
<comment type="subcellular location">
    <subcellularLocation>
        <location evidence="1">Cell membrane</location>
    </subcellularLocation>
</comment>
<dbReference type="PANTHER" id="PTHR47737:SF1">
    <property type="entry name" value="GLYCINE BETAINE_PROLINE BETAINE TRANSPORT SYSTEM PERMEASE PROTEIN PROW"/>
    <property type="match status" value="1"/>
</dbReference>
<keyword evidence="2" id="KW-0813">Transport</keyword>
<accession>F4CBE2</accession>
<evidence type="ECO:0000256" key="1">
    <source>
        <dbReference type="ARBA" id="ARBA00004236"/>
    </source>
</evidence>
<sequence length="274" mass="31152">MGVCCCIFLSCGKHVNKRISLGVVSGWAEGEAMTLVAQEALNRAGYHVVLQKAAPNLLFASMDNGDTDAYMDVWLPKTHGDKVARFSKIHSTGIIYEGALLGLVVPDYVTINSIDELNKHKNQFGGRMIGIERGSGIAAATDRVLTEYNLDYVQLNSSTVAMISELQKAVREKRWIIVTGWKPHWMFARFDLKFLKDPKQVYGEAERIEAYVREGLDKEFPEVYGFFQQISFDDETMSDLLAKMEESKNQKETAKQWVDEHQDLVNTWFRKQKK</sequence>
<keyword evidence="3" id="KW-1003">Cell membrane</keyword>
<dbReference type="GO" id="GO:0043190">
    <property type="term" value="C:ATP-binding cassette (ABC) transporter complex"/>
    <property type="evidence" value="ECO:0007669"/>
    <property type="project" value="InterPro"/>
</dbReference>
<dbReference type="PANTHER" id="PTHR47737">
    <property type="entry name" value="GLYCINE BETAINE/PROLINE BETAINE TRANSPORT SYSTEM PERMEASE PROTEIN PROW"/>
    <property type="match status" value="1"/>
</dbReference>
<evidence type="ECO:0000256" key="3">
    <source>
        <dbReference type="ARBA" id="ARBA00022475"/>
    </source>
</evidence>
<dbReference type="Gene3D" id="3.40.190.10">
    <property type="entry name" value="Periplasmic binding protein-like II"/>
    <property type="match status" value="1"/>
</dbReference>
<evidence type="ECO:0000259" key="5">
    <source>
        <dbReference type="Pfam" id="PF04069"/>
    </source>
</evidence>
<dbReference type="GO" id="GO:0005275">
    <property type="term" value="F:amine transmembrane transporter activity"/>
    <property type="evidence" value="ECO:0007669"/>
    <property type="project" value="TreeGrafter"/>
</dbReference>
<dbReference type="Gene3D" id="3.40.190.100">
    <property type="entry name" value="Glycine betaine-binding periplasmic protein, domain 2"/>
    <property type="match status" value="1"/>
</dbReference>
<dbReference type="PATRIC" id="fig|743722.3.peg.872"/>
<dbReference type="eggNOG" id="COG2113">
    <property type="taxonomic scope" value="Bacteria"/>
</dbReference>
<dbReference type="AlphaFoldDB" id="F4CBE2"/>
<dbReference type="KEGG" id="shg:Sph21_0814"/>
<dbReference type="GO" id="GO:0015226">
    <property type="term" value="F:carnitine transmembrane transporter activity"/>
    <property type="evidence" value="ECO:0007669"/>
    <property type="project" value="TreeGrafter"/>
</dbReference>